<evidence type="ECO:0000313" key="3">
    <source>
        <dbReference type="Proteomes" id="UP000290608"/>
    </source>
</evidence>
<dbReference type="STRING" id="1122159.SAMN02745246_02106"/>
<dbReference type="Proteomes" id="UP000290608">
    <property type="component" value="Unassembled WGS sequence"/>
</dbReference>
<comment type="caution">
    <text evidence="2">The sequence shown here is derived from an EMBL/GenBank/DDBJ whole genome shotgun (WGS) entry which is preliminary data.</text>
</comment>
<dbReference type="EMBL" id="QOVL01000008">
    <property type="protein sequence ID" value="RXG29878.1"/>
    <property type="molecule type" value="Genomic_DNA"/>
</dbReference>
<feature type="region of interest" description="Disordered" evidence="1">
    <location>
        <begin position="59"/>
        <end position="78"/>
    </location>
</feature>
<gene>
    <name evidence="2" type="ORF">DSL99_1931</name>
</gene>
<name>A0A4Q0PLE8_9FLAO</name>
<protein>
    <submittedName>
        <fullName evidence="2">Uncharacterized protein</fullName>
    </submittedName>
</protein>
<evidence type="ECO:0000256" key="1">
    <source>
        <dbReference type="SAM" id="MobiDB-lite"/>
    </source>
</evidence>
<sequence>MRDLDELGIELEELVKLYEEGQEDYDGVLQLESDLMEAQDDSREWDALNRQFQNFKEENDLDDGYDEGDMRNMMLPNG</sequence>
<dbReference type="AlphaFoldDB" id="A0A4Q0PLE8"/>
<accession>A0A4Q0PLE8</accession>
<proteinExistence type="predicted"/>
<evidence type="ECO:0000313" key="2">
    <source>
        <dbReference type="EMBL" id="RXG29878.1"/>
    </source>
</evidence>
<dbReference type="RefSeq" id="WP_073099183.1">
    <property type="nucleotide sequence ID" value="NZ_QOVL01000008.1"/>
</dbReference>
<reference evidence="2 3" key="1">
    <citation type="submission" date="2018-07" db="EMBL/GenBank/DDBJ databases">
        <title>Leeuwenhoekiella genomics.</title>
        <authorList>
            <person name="Tahon G."/>
            <person name="Willems A."/>
        </authorList>
    </citation>
    <scope>NUCLEOTIDE SEQUENCE [LARGE SCALE GENOMIC DNA]</scope>
    <source>
        <strain evidence="2 3">LMG 1345</strain>
    </source>
</reference>
<organism evidence="2 3">
    <name type="scientific">Leeuwenhoekiella marinoflava</name>
    <dbReference type="NCBI Taxonomy" id="988"/>
    <lineage>
        <taxon>Bacteria</taxon>
        <taxon>Pseudomonadati</taxon>
        <taxon>Bacteroidota</taxon>
        <taxon>Flavobacteriia</taxon>
        <taxon>Flavobacteriales</taxon>
        <taxon>Flavobacteriaceae</taxon>
        <taxon>Leeuwenhoekiella</taxon>
    </lineage>
</organism>